<dbReference type="Gene3D" id="3.40.50.300">
    <property type="entry name" value="P-loop containing nucleotide triphosphate hydrolases"/>
    <property type="match status" value="1"/>
</dbReference>
<reference evidence="1" key="2">
    <citation type="submission" date="2020-09" db="EMBL/GenBank/DDBJ databases">
        <authorList>
            <person name="Sun Q."/>
            <person name="Zhou Y."/>
        </authorList>
    </citation>
    <scope>NUCLEOTIDE SEQUENCE</scope>
    <source>
        <strain evidence="1">CGMCC 4.7398</strain>
    </source>
</reference>
<dbReference type="AlphaFoldDB" id="A0A919FYP4"/>
<gene>
    <name evidence="1" type="ORF">GCM10017772_30170</name>
</gene>
<sequence length="178" mass="19394">MIDKDRGRARPRLVMISGPIASGKSTLADELTRLLRLDGFSVALTDLDTVAEMALPTLPDWAWAHEIHAQTVGAWLATGIDIVVDEGTSNPTEVQQVLDQVPEGTDVFHIVLTADFDASLARARADHGRGVSKDPAFLRADHEAYSHHLPHLPSNLRLHVEGQEPAALARQALSFLFP</sequence>
<keyword evidence="2" id="KW-1185">Reference proteome</keyword>
<name>A0A919FYP4_9MICO</name>
<proteinExistence type="predicted"/>
<dbReference type="InterPro" id="IPR027417">
    <property type="entry name" value="P-loop_NTPase"/>
</dbReference>
<reference evidence="1" key="1">
    <citation type="journal article" date="2014" name="Int. J. Syst. Evol. Microbiol.">
        <title>Complete genome sequence of Corynebacterium casei LMG S-19264T (=DSM 44701T), isolated from a smear-ripened cheese.</title>
        <authorList>
            <consortium name="US DOE Joint Genome Institute (JGI-PGF)"/>
            <person name="Walter F."/>
            <person name="Albersmeier A."/>
            <person name="Kalinowski J."/>
            <person name="Ruckert C."/>
        </authorList>
    </citation>
    <scope>NUCLEOTIDE SEQUENCE</scope>
    <source>
        <strain evidence="1">CGMCC 4.7398</strain>
    </source>
</reference>
<organism evidence="1 2">
    <name type="scientific">Promicromonospora soli</name>
    <dbReference type="NCBI Taxonomy" id="2035533"/>
    <lineage>
        <taxon>Bacteria</taxon>
        <taxon>Bacillati</taxon>
        <taxon>Actinomycetota</taxon>
        <taxon>Actinomycetes</taxon>
        <taxon>Micrococcales</taxon>
        <taxon>Promicromonosporaceae</taxon>
        <taxon>Promicromonospora</taxon>
    </lineage>
</organism>
<comment type="caution">
    <text evidence="1">The sequence shown here is derived from an EMBL/GenBank/DDBJ whole genome shotgun (WGS) entry which is preliminary data.</text>
</comment>
<evidence type="ECO:0008006" key="3">
    <source>
        <dbReference type="Google" id="ProtNLM"/>
    </source>
</evidence>
<dbReference type="RefSeq" id="WP_189670076.1">
    <property type="nucleotide sequence ID" value="NZ_BNAS01000004.1"/>
</dbReference>
<protein>
    <recommendedName>
        <fullName evidence="3">AAA domain-containing protein</fullName>
    </recommendedName>
</protein>
<dbReference type="CDD" id="cd01983">
    <property type="entry name" value="SIMIBI"/>
    <property type="match status" value="1"/>
</dbReference>
<evidence type="ECO:0000313" key="1">
    <source>
        <dbReference type="EMBL" id="GHH74972.1"/>
    </source>
</evidence>
<dbReference type="SUPFAM" id="SSF52540">
    <property type="entry name" value="P-loop containing nucleoside triphosphate hydrolases"/>
    <property type="match status" value="1"/>
</dbReference>
<evidence type="ECO:0000313" key="2">
    <source>
        <dbReference type="Proteomes" id="UP000627369"/>
    </source>
</evidence>
<dbReference type="Pfam" id="PF13238">
    <property type="entry name" value="AAA_18"/>
    <property type="match status" value="1"/>
</dbReference>
<accession>A0A919FYP4</accession>
<dbReference type="Proteomes" id="UP000627369">
    <property type="component" value="Unassembled WGS sequence"/>
</dbReference>
<dbReference type="EMBL" id="BNAS01000004">
    <property type="protein sequence ID" value="GHH74972.1"/>
    <property type="molecule type" value="Genomic_DNA"/>
</dbReference>